<sequence length="349" mass="38812">MATMQKVFAAYNARKTTLQTTQKSNSFARGVAWVEGELVPLAEARIPLIDQGFMHSDLTYDVPSVWDGRFFRLDDHLSRLEASCTKLRLRFPIPREEIRRILVEMVAKSGIRDAFVEIIVTRGLKAVREAKPSEILKNNLYLFIQPYVWVMEPDMQLTGGSAVVARTVRRVPPGAIDPTIKNLQWGDLVRGMFEARDRGADYPFLTDGDSNLTEGSGFNVLFVKDGIIYTPDRGCLEGVTRKSVIDVARMSGIEVRVQVVPVELAYQADEIFMSTTAGGVMPITNLDGQPIKGGKTGPVTKKIWDAYWAIHYDDAFSFEIDYEKGIPAKAANGHANGHVNGQSVGVYHD</sequence>
<dbReference type="Gene3D" id="3.30.470.10">
    <property type="match status" value="1"/>
</dbReference>
<evidence type="ECO:0000313" key="4">
    <source>
        <dbReference type="EMBL" id="KAJ9606638.1"/>
    </source>
</evidence>
<dbReference type="InterPro" id="IPR001544">
    <property type="entry name" value="Aminotrans_IV"/>
</dbReference>
<gene>
    <name evidence="4" type="ORF">H2200_008646</name>
</gene>
<dbReference type="InterPro" id="IPR043132">
    <property type="entry name" value="BCAT-like_C"/>
</dbReference>
<dbReference type="FunFam" id="3.20.10.10:FF:000002">
    <property type="entry name" value="D-alanine aminotransferase"/>
    <property type="match status" value="1"/>
</dbReference>
<dbReference type="PANTHER" id="PTHR42743">
    <property type="entry name" value="AMINO-ACID AMINOTRANSFERASE"/>
    <property type="match status" value="1"/>
</dbReference>
<comment type="similarity">
    <text evidence="2">Belongs to the class-IV pyridoxal-phosphate-dependent aminotransferase family.</text>
</comment>
<keyword evidence="5" id="KW-1185">Reference proteome</keyword>
<reference evidence="4" key="1">
    <citation type="submission" date="2022-10" db="EMBL/GenBank/DDBJ databases">
        <title>Culturing micro-colonial fungi from biological soil crusts in the Mojave desert and describing Neophaeococcomyces mojavensis, and introducing the new genera and species Taxawa tesnikishii.</title>
        <authorList>
            <person name="Kurbessoian T."/>
            <person name="Stajich J.E."/>
        </authorList>
    </citation>
    <scope>NUCLEOTIDE SEQUENCE</scope>
    <source>
        <strain evidence="4">TK_41</strain>
    </source>
</reference>
<dbReference type="PANTHER" id="PTHR42743:SF11">
    <property type="entry name" value="AMINODEOXYCHORISMATE LYASE"/>
    <property type="match status" value="1"/>
</dbReference>
<proteinExistence type="inferred from homology"/>
<evidence type="ECO:0000256" key="3">
    <source>
        <dbReference type="ARBA" id="ARBA00022898"/>
    </source>
</evidence>
<dbReference type="GO" id="GO:0003824">
    <property type="term" value="F:catalytic activity"/>
    <property type="evidence" value="ECO:0007669"/>
    <property type="project" value="InterPro"/>
</dbReference>
<dbReference type="EMBL" id="JAPDRK010000013">
    <property type="protein sequence ID" value="KAJ9606638.1"/>
    <property type="molecule type" value="Genomic_DNA"/>
</dbReference>
<dbReference type="GO" id="GO:0046394">
    <property type="term" value="P:carboxylic acid biosynthetic process"/>
    <property type="evidence" value="ECO:0007669"/>
    <property type="project" value="UniProtKB-ARBA"/>
</dbReference>
<evidence type="ECO:0000256" key="2">
    <source>
        <dbReference type="ARBA" id="ARBA00009320"/>
    </source>
</evidence>
<dbReference type="Pfam" id="PF01063">
    <property type="entry name" value="Aminotran_4"/>
    <property type="match status" value="1"/>
</dbReference>
<dbReference type="InterPro" id="IPR043131">
    <property type="entry name" value="BCAT-like_N"/>
</dbReference>
<name>A0AA39CFI2_9EURO</name>
<dbReference type="InterPro" id="IPR036038">
    <property type="entry name" value="Aminotransferase-like"/>
</dbReference>
<protein>
    <recommendedName>
        <fullName evidence="6">Branched-chain-amino-acid aminotransferase</fullName>
    </recommendedName>
</protein>
<evidence type="ECO:0008006" key="6">
    <source>
        <dbReference type="Google" id="ProtNLM"/>
    </source>
</evidence>
<dbReference type="AlphaFoldDB" id="A0AA39CFI2"/>
<keyword evidence="3" id="KW-0663">Pyridoxal phosphate</keyword>
<organism evidence="4 5">
    <name type="scientific">Cladophialophora chaetospira</name>
    <dbReference type="NCBI Taxonomy" id="386627"/>
    <lineage>
        <taxon>Eukaryota</taxon>
        <taxon>Fungi</taxon>
        <taxon>Dikarya</taxon>
        <taxon>Ascomycota</taxon>
        <taxon>Pezizomycotina</taxon>
        <taxon>Eurotiomycetes</taxon>
        <taxon>Chaetothyriomycetidae</taxon>
        <taxon>Chaetothyriales</taxon>
        <taxon>Herpotrichiellaceae</taxon>
        <taxon>Cladophialophora</taxon>
    </lineage>
</organism>
<dbReference type="GO" id="GO:0008652">
    <property type="term" value="P:amino acid biosynthetic process"/>
    <property type="evidence" value="ECO:0007669"/>
    <property type="project" value="UniProtKB-ARBA"/>
</dbReference>
<evidence type="ECO:0000313" key="5">
    <source>
        <dbReference type="Proteomes" id="UP001172673"/>
    </source>
</evidence>
<comment type="cofactor">
    <cofactor evidence="1">
        <name>pyridoxal 5'-phosphate</name>
        <dbReference type="ChEBI" id="CHEBI:597326"/>
    </cofactor>
</comment>
<accession>A0AA39CFI2</accession>
<dbReference type="Gene3D" id="3.20.10.10">
    <property type="entry name" value="D-amino Acid Aminotransferase, subunit A, domain 2"/>
    <property type="match status" value="1"/>
</dbReference>
<dbReference type="InterPro" id="IPR050571">
    <property type="entry name" value="Class-IV_PLP-Dep_Aminotrnsfr"/>
</dbReference>
<dbReference type="SUPFAM" id="SSF56752">
    <property type="entry name" value="D-aminoacid aminotransferase-like PLP-dependent enzymes"/>
    <property type="match status" value="1"/>
</dbReference>
<dbReference type="Proteomes" id="UP001172673">
    <property type="component" value="Unassembled WGS sequence"/>
</dbReference>
<comment type="caution">
    <text evidence="4">The sequence shown here is derived from an EMBL/GenBank/DDBJ whole genome shotgun (WGS) entry which is preliminary data.</text>
</comment>
<evidence type="ECO:0000256" key="1">
    <source>
        <dbReference type="ARBA" id="ARBA00001933"/>
    </source>
</evidence>